<dbReference type="InterPro" id="IPR023214">
    <property type="entry name" value="HAD_sf"/>
</dbReference>
<dbReference type="NCBIfam" id="TIGR02250">
    <property type="entry name" value="FCP1_euk"/>
    <property type="match status" value="1"/>
</dbReference>
<keyword evidence="9" id="KW-1185">Reference proteome</keyword>
<evidence type="ECO:0000256" key="1">
    <source>
        <dbReference type="ARBA" id="ARBA00004123"/>
    </source>
</evidence>
<comment type="catalytic activity">
    <reaction evidence="5 6">
        <text>O-phospho-L-threonyl-[protein] + H2O = L-threonyl-[protein] + phosphate</text>
        <dbReference type="Rhea" id="RHEA:47004"/>
        <dbReference type="Rhea" id="RHEA-COMP:11060"/>
        <dbReference type="Rhea" id="RHEA-COMP:11605"/>
        <dbReference type="ChEBI" id="CHEBI:15377"/>
        <dbReference type="ChEBI" id="CHEBI:30013"/>
        <dbReference type="ChEBI" id="CHEBI:43474"/>
        <dbReference type="ChEBI" id="CHEBI:61977"/>
        <dbReference type="EC" id="3.1.3.16"/>
    </reaction>
</comment>
<dbReference type="GO" id="GO:0008420">
    <property type="term" value="F:RNA polymerase II CTD heptapeptide repeat phosphatase activity"/>
    <property type="evidence" value="ECO:0007669"/>
    <property type="project" value="UniProtKB-UniRule"/>
</dbReference>
<gene>
    <name evidence="8" type="ORF">TAV2_LOCUS9196</name>
</gene>
<evidence type="ECO:0000313" key="8">
    <source>
        <dbReference type="EMBL" id="CAH2053291.1"/>
    </source>
</evidence>
<evidence type="ECO:0000259" key="7">
    <source>
        <dbReference type="PROSITE" id="PS50969"/>
    </source>
</evidence>
<sequence length="310" mass="35683">MCVVENLSIKPKAKRRKIESAINGSSSSLSSSSRCGHFNVRHGVCAGCKSTVDKSQARSLDFPSNGLQLSHEAMVLQKRLTTNFSCLNDKKLHLVLDLDHTLIHAVEVARLSIAEKYLLLEETKRQDLWKVKLRGQRVEILTKVRPFLGDFLKEANELFTMHIYTMGTRVYAESILEVIDPEKTYFGNRVVTRNESPDNRKTLDLVLADERGVVIVDDTCEVWTHHTSNLVEISKYMYFRMNRYEPKPHSEERTDESERSYGGLADVLEFLKKVHCEFFSVKEDQLESQDVRLLLQELEDFDRLDLLSVD</sequence>
<dbReference type="Gene3D" id="3.40.50.1000">
    <property type="entry name" value="HAD superfamily/HAD-like"/>
    <property type="match status" value="1"/>
</dbReference>
<dbReference type="InterPro" id="IPR011947">
    <property type="entry name" value="FCP1_euk"/>
</dbReference>
<feature type="domain" description="FCP1 homology" evidence="7">
    <location>
        <begin position="87"/>
        <end position="274"/>
    </location>
</feature>
<comment type="catalytic activity">
    <reaction evidence="4 6">
        <text>O-phospho-L-seryl-[protein] + H2O = L-seryl-[protein] + phosphate</text>
        <dbReference type="Rhea" id="RHEA:20629"/>
        <dbReference type="Rhea" id="RHEA-COMP:9863"/>
        <dbReference type="Rhea" id="RHEA-COMP:11604"/>
        <dbReference type="ChEBI" id="CHEBI:15377"/>
        <dbReference type="ChEBI" id="CHEBI:29999"/>
        <dbReference type="ChEBI" id="CHEBI:43474"/>
        <dbReference type="ChEBI" id="CHEBI:83421"/>
        <dbReference type="EC" id="3.1.3.16"/>
    </reaction>
</comment>
<dbReference type="PROSITE" id="PS50969">
    <property type="entry name" value="FCP1"/>
    <property type="match status" value="1"/>
</dbReference>
<evidence type="ECO:0000256" key="6">
    <source>
        <dbReference type="RuleBase" id="RU366066"/>
    </source>
</evidence>
<dbReference type="Pfam" id="PF03031">
    <property type="entry name" value="NIF"/>
    <property type="match status" value="1"/>
</dbReference>
<comment type="function">
    <text evidence="6">This promotes the activity of RNA polymerase II.</text>
</comment>
<keyword evidence="2 6" id="KW-0378">Hydrolase</keyword>
<dbReference type="CDD" id="cd07521">
    <property type="entry name" value="HAD_FCP1-like"/>
    <property type="match status" value="1"/>
</dbReference>
<evidence type="ECO:0000256" key="4">
    <source>
        <dbReference type="ARBA" id="ARBA00047761"/>
    </source>
</evidence>
<dbReference type="SMART" id="SM00577">
    <property type="entry name" value="CPDc"/>
    <property type="match status" value="1"/>
</dbReference>
<dbReference type="PANTHER" id="PTHR23081">
    <property type="entry name" value="RNA POLYMERASE II CTD PHOSPHATASE"/>
    <property type="match status" value="1"/>
</dbReference>
<accession>A0AAU9RZ80</accession>
<dbReference type="InterPro" id="IPR004274">
    <property type="entry name" value="FCP1_dom"/>
</dbReference>
<reference evidence="8 9" key="1">
    <citation type="submission" date="2022-03" db="EMBL/GenBank/DDBJ databases">
        <authorList>
            <person name="Nunn A."/>
            <person name="Chopra R."/>
            <person name="Nunn A."/>
            <person name="Contreras Garrido A."/>
        </authorList>
    </citation>
    <scope>NUCLEOTIDE SEQUENCE [LARGE SCALE GENOMIC DNA]</scope>
</reference>
<dbReference type="EC" id="3.1.3.16" evidence="6"/>
<evidence type="ECO:0000256" key="5">
    <source>
        <dbReference type="ARBA" id="ARBA00048336"/>
    </source>
</evidence>
<dbReference type="EMBL" id="OU466859">
    <property type="protein sequence ID" value="CAH2053291.1"/>
    <property type="molecule type" value="Genomic_DNA"/>
</dbReference>
<keyword evidence="3 6" id="KW-0539">Nucleus</keyword>
<dbReference type="InterPro" id="IPR036412">
    <property type="entry name" value="HAD-like_sf"/>
</dbReference>
<comment type="subcellular location">
    <subcellularLocation>
        <location evidence="1 6">Nucleus</location>
    </subcellularLocation>
</comment>
<dbReference type="InterPro" id="IPR039189">
    <property type="entry name" value="Fcp1"/>
</dbReference>
<evidence type="ECO:0000313" key="9">
    <source>
        <dbReference type="Proteomes" id="UP000836841"/>
    </source>
</evidence>
<dbReference type="Proteomes" id="UP000836841">
    <property type="component" value="Chromosome 3"/>
</dbReference>
<organism evidence="8 9">
    <name type="scientific">Thlaspi arvense</name>
    <name type="common">Field penny-cress</name>
    <dbReference type="NCBI Taxonomy" id="13288"/>
    <lineage>
        <taxon>Eukaryota</taxon>
        <taxon>Viridiplantae</taxon>
        <taxon>Streptophyta</taxon>
        <taxon>Embryophyta</taxon>
        <taxon>Tracheophyta</taxon>
        <taxon>Spermatophyta</taxon>
        <taxon>Magnoliopsida</taxon>
        <taxon>eudicotyledons</taxon>
        <taxon>Gunneridae</taxon>
        <taxon>Pentapetalae</taxon>
        <taxon>rosids</taxon>
        <taxon>malvids</taxon>
        <taxon>Brassicales</taxon>
        <taxon>Brassicaceae</taxon>
        <taxon>Thlaspideae</taxon>
        <taxon>Thlaspi</taxon>
    </lineage>
</organism>
<dbReference type="AlphaFoldDB" id="A0AAU9RZ80"/>
<dbReference type="GO" id="GO:0005634">
    <property type="term" value="C:nucleus"/>
    <property type="evidence" value="ECO:0007669"/>
    <property type="project" value="UniProtKB-SubCell"/>
</dbReference>
<evidence type="ECO:0000256" key="3">
    <source>
        <dbReference type="ARBA" id="ARBA00023242"/>
    </source>
</evidence>
<dbReference type="PANTHER" id="PTHR23081:SF21">
    <property type="entry name" value="RNA POLYMERASE II C-TERMINAL DOMAIN PHOSPHATASE-LIKE-RELATED"/>
    <property type="match status" value="1"/>
</dbReference>
<proteinExistence type="predicted"/>
<evidence type="ECO:0000256" key="2">
    <source>
        <dbReference type="ARBA" id="ARBA00022801"/>
    </source>
</evidence>
<dbReference type="SUPFAM" id="SSF56784">
    <property type="entry name" value="HAD-like"/>
    <property type="match status" value="1"/>
</dbReference>
<protein>
    <recommendedName>
        <fullName evidence="6">RNA polymerase II C-terminal domain phosphatase-like</fullName>
        <ecNumber evidence="6">3.1.3.16</ecNumber>
    </recommendedName>
</protein>
<name>A0AAU9RZ80_THLAR</name>